<keyword evidence="1" id="KW-1133">Transmembrane helix</keyword>
<evidence type="ECO:0000256" key="1">
    <source>
        <dbReference type="SAM" id="Phobius"/>
    </source>
</evidence>
<dbReference type="Proteomes" id="UP000012073">
    <property type="component" value="Unassembled WGS sequence"/>
</dbReference>
<dbReference type="Gramene" id="CDF32674">
    <property type="protein sequence ID" value="CDF32674"/>
    <property type="gene ID" value="CHC_T00001549001"/>
</dbReference>
<accession>R7Q3R9</accession>
<gene>
    <name evidence="2" type="ORF">CHC_T00001549001</name>
</gene>
<evidence type="ECO:0000313" key="2">
    <source>
        <dbReference type="EMBL" id="CDF32674.1"/>
    </source>
</evidence>
<proteinExistence type="predicted"/>
<reference evidence="3" key="1">
    <citation type="journal article" date="2013" name="Proc. Natl. Acad. Sci. U.S.A.">
        <title>Genome structure and metabolic features in the red seaweed Chondrus crispus shed light on evolution of the Archaeplastida.</title>
        <authorList>
            <person name="Collen J."/>
            <person name="Porcel B."/>
            <person name="Carre W."/>
            <person name="Ball S.G."/>
            <person name="Chaparro C."/>
            <person name="Tonon T."/>
            <person name="Barbeyron T."/>
            <person name="Michel G."/>
            <person name="Noel B."/>
            <person name="Valentin K."/>
            <person name="Elias M."/>
            <person name="Artiguenave F."/>
            <person name="Arun A."/>
            <person name="Aury J.M."/>
            <person name="Barbosa-Neto J.F."/>
            <person name="Bothwell J.H."/>
            <person name="Bouget F.Y."/>
            <person name="Brillet L."/>
            <person name="Cabello-Hurtado F."/>
            <person name="Capella-Gutierrez S."/>
            <person name="Charrier B."/>
            <person name="Cladiere L."/>
            <person name="Cock J.M."/>
            <person name="Coelho S.M."/>
            <person name="Colleoni C."/>
            <person name="Czjzek M."/>
            <person name="Da Silva C."/>
            <person name="Delage L."/>
            <person name="Denoeud F."/>
            <person name="Deschamps P."/>
            <person name="Dittami S.M."/>
            <person name="Gabaldon T."/>
            <person name="Gachon C.M."/>
            <person name="Groisillier A."/>
            <person name="Herve C."/>
            <person name="Jabbari K."/>
            <person name="Katinka M."/>
            <person name="Kloareg B."/>
            <person name="Kowalczyk N."/>
            <person name="Labadie K."/>
            <person name="Leblanc C."/>
            <person name="Lopez P.J."/>
            <person name="McLachlan D.H."/>
            <person name="Meslet-Cladiere L."/>
            <person name="Moustafa A."/>
            <person name="Nehr Z."/>
            <person name="Nyvall Collen P."/>
            <person name="Panaud O."/>
            <person name="Partensky F."/>
            <person name="Poulain J."/>
            <person name="Rensing S.A."/>
            <person name="Rousvoal S."/>
            <person name="Samson G."/>
            <person name="Symeonidi A."/>
            <person name="Weissenbach J."/>
            <person name="Zambounis A."/>
            <person name="Wincker P."/>
            <person name="Boyen C."/>
        </authorList>
    </citation>
    <scope>NUCLEOTIDE SEQUENCE [LARGE SCALE GENOMIC DNA]</scope>
    <source>
        <strain evidence="3">cv. Stackhouse</strain>
    </source>
</reference>
<keyword evidence="1" id="KW-0472">Membrane</keyword>
<dbReference type="EMBL" id="HG001539">
    <property type="protein sequence ID" value="CDF32674.1"/>
    <property type="molecule type" value="Genomic_DNA"/>
</dbReference>
<keyword evidence="1" id="KW-0812">Transmembrane</keyword>
<dbReference type="RefSeq" id="XP_005712445.1">
    <property type="nucleotide sequence ID" value="XM_005712388.1"/>
</dbReference>
<protein>
    <submittedName>
        <fullName evidence="2">Uncharacterized protein</fullName>
    </submittedName>
</protein>
<dbReference type="AlphaFoldDB" id="R7Q3R9"/>
<keyword evidence="3" id="KW-1185">Reference proteome</keyword>
<organism evidence="2 3">
    <name type="scientific">Chondrus crispus</name>
    <name type="common">Carrageen Irish moss</name>
    <name type="synonym">Polymorpha crispa</name>
    <dbReference type="NCBI Taxonomy" id="2769"/>
    <lineage>
        <taxon>Eukaryota</taxon>
        <taxon>Rhodophyta</taxon>
        <taxon>Florideophyceae</taxon>
        <taxon>Rhodymeniophycidae</taxon>
        <taxon>Gigartinales</taxon>
        <taxon>Gigartinaceae</taxon>
        <taxon>Chondrus</taxon>
    </lineage>
</organism>
<evidence type="ECO:0000313" key="3">
    <source>
        <dbReference type="Proteomes" id="UP000012073"/>
    </source>
</evidence>
<dbReference type="GeneID" id="17320183"/>
<sequence length="51" mass="5979">MTELWLDATDDVKLTFSLLPQANYRNDILLLFTLLSRTLTLLLLSYVFYLP</sequence>
<name>R7Q3R9_CHOCR</name>
<feature type="transmembrane region" description="Helical" evidence="1">
    <location>
        <begin position="28"/>
        <end position="49"/>
    </location>
</feature>
<dbReference type="KEGG" id="ccp:CHC_T00001549001"/>